<dbReference type="InterPro" id="IPR050173">
    <property type="entry name" value="ABC_transporter_C-like"/>
</dbReference>
<feature type="domain" description="ABC transporter" evidence="10">
    <location>
        <begin position="138"/>
        <end position="364"/>
    </location>
</feature>
<dbReference type="SUPFAM" id="SSF52540">
    <property type="entry name" value="P-loop containing nucleoside triphosphate hydrolases"/>
    <property type="match status" value="2"/>
</dbReference>
<dbReference type="PROSITE" id="PS50267">
    <property type="entry name" value="NA_NEUROTRAN_SYMP_3"/>
    <property type="match status" value="1"/>
</dbReference>
<dbReference type="Gene3D" id="1.20.1560.10">
    <property type="entry name" value="ABC transporter type 1, transmembrane domain"/>
    <property type="match status" value="1"/>
</dbReference>
<dbReference type="InterPro" id="IPR027417">
    <property type="entry name" value="P-loop_NTPase"/>
</dbReference>
<feature type="transmembrane region" description="Helical" evidence="9">
    <location>
        <begin position="964"/>
        <end position="986"/>
    </location>
</feature>
<dbReference type="OrthoDB" id="6581954at2759"/>
<feature type="transmembrane region" description="Helical" evidence="9">
    <location>
        <begin position="998"/>
        <end position="1024"/>
    </location>
</feature>
<feature type="transmembrane region" description="Helical" evidence="9">
    <location>
        <begin position="1081"/>
        <end position="1107"/>
    </location>
</feature>
<evidence type="ECO:0000313" key="11">
    <source>
        <dbReference type="EMBL" id="OAA80754.1"/>
    </source>
</evidence>
<dbReference type="InterPro" id="IPR003593">
    <property type="entry name" value="AAA+_ATPase"/>
</dbReference>
<dbReference type="InterPro" id="IPR003439">
    <property type="entry name" value="ABC_transporter-like_ATP-bd"/>
</dbReference>
<feature type="transmembrane region" description="Helical" evidence="9">
    <location>
        <begin position="1269"/>
        <end position="1288"/>
    </location>
</feature>
<feature type="domain" description="ABC transporter" evidence="10">
    <location>
        <begin position="576"/>
        <end position="818"/>
    </location>
</feature>
<evidence type="ECO:0000256" key="5">
    <source>
        <dbReference type="ARBA" id="ARBA00022840"/>
    </source>
</evidence>
<keyword evidence="12" id="KW-1185">Reference proteome</keyword>
<feature type="transmembrane region" description="Helical" evidence="9">
    <location>
        <begin position="850"/>
        <end position="872"/>
    </location>
</feature>
<keyword evidence="4" id="KW-0547">Nucleotide-binding</keyword>
<dbReference type="PANTHER" id="PTHR24223">
    <property type="entry name" value="ATP-BINDING CASSETTE SUB-FAMILY C"/>
    <property type="match status" value="1"/>
</dbReference>
<dbReference type="InterPro" id="IPR037272">
    <property type="entry name" value="SNS_sf"/>
</dbReference>
<feature type="transmembrane region" description="Helical" evidence="9">
    <location>
        <begin position="526"/>
        <end position="546"/>
    </location>
</feature>
<dbReference type="SUPFAM" id="SSF90123">
    <property type="entry name" value="ABC transporter transmembrane region"/>
    <property type="match status" value="1"/>
</dbReference>
<comment type="caution">
    <text evidence="11">The sequence shown here is derived from an EMBL/GenBank/DDBJ whole genome shotgun (WGS) entry which is preliminary data.</text>
</comment>
<reference evidence="11 12" key="1">
    <citation type="journal article" date="2016" name="Genome Biol. Evol.">
        <title>Divergent and convergent evolution of fungal pathogenicity.</title>
        <authorList>
            <person name="Shang Y."/>
            <person name="Xiao G."/>
            <person name="Zheng P."/>
            <person name="Cen K."/>
            <person name="Zhan S."/>
            <person name="Wang C."/>
        </authorList>
    </citation>
    <scope>NUCLEOTIDE SEQUENCE [LARGE SCALE GENOMIC DNA]</scope>
    <source>
        <strain evidence="11 12">RCEF 1005</strain>
    </source>
</reference>
<accession>A0A168JQV9</accession>
<feature type="transmembrane region" description="Helical" evidence="9">
    <location>
        <begin position="1343"/>
        <end position="1364"/>
    </location>
</feature>
<dbReference type="GO" id="GO:0016887">
    <property type="term" value="F:ATP hydrolysis activity"/>
    <property type="evidence" value="ECO:0007669"/>
    <property type="project" value="InterPro"/>
</dbReference>
<dbReference type="PANTHER" id="PTHR24223:SF399">
    <property type="entry name" value="ABC TRANSPORTER ATNG"/>
    <property type="match status" value="1"/>
</dbReference>
<dbReference type="SUPFAM" id="SSF161070">
    <property type="entry name" value="SNF-like"/>
    <property type="match status" value="1"/>
</dbReference>
<feature type="transmembrane region" description="Helical" evidence="9">
    <location>
        <begin position="1239"/>
        <end position="1262"/>
    </location>
</feature>
<proteinExistence type="predicted"/>
<evidence type="ECO:0000256" key="6">
    <source>
        <dbReference type="ARBA" id="ARBA00022989"/>
    </source>
</evidence>
<evidence type="ECO:0000256" key="3">
    <source>
        <dbReference type="ARBA" id="ARBA00022692"/>
    </source>
</evidence>
<keyword evidence="6 9" id="KW-1133">Transmembrane helix</keyword>
<dbReference type="PROSITE" id="PS00211">
    <property type="entry name" value="ABC_TRANSPORTER_1"/>
    <property type="match status" value="1"/>
</dbReference>
<gene>
    <name evidence="11" type="ORF">LEL_00299</name>
</gene>
<feature type="transmembrane region" description="Helical" evidence="9">
    <location>
        <begin position="819"/>
        <end position="838"/>
    </location>
</feature>
<evidence type="ECO:0000256" key="1">
    <source>
        <dbReference type="ARBA" id="ARBA00004141"/>
    </source>
</evidence>
<dbReference type="CDD" id="cd11554">
    <property type="entry name" value="SLC6sbd_u2"/>
    <property type="match status" value="1"/>
</dbReference>
<evidence type="ECO:0000256" key="9">
    <source>
        <dbReference type="SAM" id="Phobius"/>
    </source>
</evidence>
<dbReference type="STRING" id="1081108.A0A168JQV9"/>
<feature type="transmembrane region" description="Helical" evidence="9">
    <location>
        <begin position="1178"/>
        <end position="1201"/>
    </location>
</feature>
<dbReference type="EMBL" id="AZHF01000001">
    <property type="protein sequence ID" value="OAA80754.1"/>
    <property type="molecule type" value="Genomic_DNA"/>
</dbReference>
<feature type="compositionally biased region" description="Basic and acidic residues" evidence="8">
    <location>
        <begin position="1440"/>
        <end position="1452"/>
    </location>
</feature>
<dbReference type="Pfam" id="PF00209">
    <property type="entry name" value="SNF"/>
    <property type="match status" value="1"/>
</dbReference>
<organism evidence="11 12">
    <name type="scientific">Akanthomyces lecanii RCEF 1005</name>
    <dbReference type="NCBI Taxonomy" id="1081108"/>
    <lineage>
        <taxon>Eukaryota</taxon>
        <taxon>Fungi</taxon>
        <taxon>Dikarya</taxon>
        <taxon>Ascomycota</taxon>
        <taxon>Pezizomycotina</taxon>
        <taxon>Sordariomycetes</taxon>
        <taxon>Hypocreomycetidae</taxon>
        <taxon>Hypocreales</taxon>
        <taxon>Cordycipitaceae</taxon>
        <taxon>Akanthomyces</taxon>
        <taxon>Cordyceps confragosa</taxon>
    </lineage>
</organism>
<protein>
    <submittedName>
        <fullName evidence="11">Creatine transporter</fullName>
    </submittedName>
</protein>
<dbReference type="InterPro" id="IPR017871">
    <property type="entry name" value="ABC_transporter-like_CS"/>
</dbReference>
<dbReference type="Pfam" id="PF00005">
    <property type="entry name" value="ABC_tran"/>
    <property type="match status" value="2"/>
</dbReference>
<feature type="transmembrane region" description="Helical" evidence="9">
    <location>
        <begin position="1044"/>
        <end position="1069"/>
    </location>
</feature>
<evidence type="ECO:0000256" key="7">
    <source>
        <dbReference type="ARBA" id="ARBA00023136"/>
    </source>
</evidence>
<evidence type="ECO:0000259" key="10">
    <source>
        <dbReference type="PROSITE" id="PS50893"/>
    </source>
</evidence>
<keyword evidence="3 9" id="KW-0812">Transmembrane</keyword>
<feature type="transmembrane region" description="Helical" evidence="9">
    <location>
        <begin position="552"/>
        <end position="572"/>
    </location>
</feature>
<keyword evidence="7 9" id="KW-0472">Membrane</keyword>
<dbReference type="InterPro" id="IPR036640">
    <property type="entry name" value="ABC1_TM_sf"/>
</dbReference>
<feature type="transmembrane region" description="Helical" evidence="9">
    <location>
        <begin position="1137"/>
        <end position="1158"/>
    </location>
</feature>
<name>A0A168JQV9_CORDF</name>
<evidence type="ECO:0000256" key="2">
    <source>
        <dbReference type="ARBA" id="ARBA00022448"/>
    </source>
</evidence>
<dbReference type="InterPro" id="IPR000175">
    <property type="entry name" value="Na/ntran_symport"/>
</dbReference>
<feature type="transmembrane region" description="Helical" evidence="9">
    <location>
        <begin position="893"/>
        <end position="917"/>
    </location>
</feature>
<evidence type="ECO:0000313" key="12">
    <source>
        <dbReference type="Proteomes" id="UP000076881"/>
    </source>
</evidence>
<comment type="subcellular location">
    <subcellularLocation>
        <location evidence="1">Membrane</location>
        <topology evidence="1">Multi-pass membrane protein</topology>
    </subcellularLocation>
</comment>
<keyword evidence="5" id="KW-0067">ATP-binding</keyword>
<dbReference type="GO" id="GO:0042626">
    <property type="term" value="F:ATPase-coupled transmembrane transporter activity"/>
    <property type="evidence" value="ECO:0007669"/>
    <property type="project" value="TreeGrafter"/>
</dbReference>
<sequence length="1452" mass="160555">MLGLGSYFGKRMQQYQKEEIAASLPVRDAESIGFIQGAFTESVTPMVAVAIAMFPVMASQPLSMPDFCAALGIGLISMQPLAFAVRSTSDRLRGFDCVYRIQQFLLQHDNKDGRICAPDRLYLKERDWKQEVITRFVVQFIDVSVQLGAQAPILHSTSMRIPKGRLTMLFGRTGTGKSIFLKMIIGQAALSSGTLLVATTSIAYCAQNPWIRNVSIRDNIVGESPFDAQWFNFVIRVCALDSDLARLAYGVLTSAGSDGCNLSGGQRKRISLARALYAKKEIIVVDDIFTSLDKRTSSDIRIRLFAETELLRTHNITLILTTTMREHLVDADLSLEISDEGSIQAASSEVCEESSSTLQSGIEIDTHSDEGEVPAVHPPPLIGSRPNEVPDRIYGDWSLYRFCQDVALTTERLPLLLMPMTWNFVLLITNMLAFWSASSSIMLPAILLVCLFALQHFHSRSSRHLRILHGDAGGVFSKHLSDTGAGADHIYSFGWQSAFLKKFYCLWREKHRAYFHLICGSQWLQLMLYGLAALAATTIVAVTLNSKERSPAIFAFAMFNLIVFTNNMGMLMRPWVASDAILNGVPIGGARHTALDHVSFTIQPGQIVGISGRTGSGKTSILLSMLNLLHFEGSIFIDDRKIRTLPHELLRSRITIMTQTVLELTGTVRFNMNPFDPDLRPRQFLLTDDMLVGILRRVTIWDHIEEHGGLDAPLHLMRFSNGQKQLFQLARAMLHKQMMRTRIIFIDEGAPNAEIEDHMRQVMREVFDGCTILMVSHRPSLFREADRILTVDRGKKAYRFLSPDAEKEEDGRDKWPSRAAFVLAAMGGAIGLGNMLRYPSVVFANNGVQWFIPYLIALFFLGIPILILEISIGQAYRGGAVVAFHGLNNRTKGIGLGVIMNGYVVATYYVPIISWIMRYFRSSFQSPLPWTGRGQEFYMGDVVRNPDPIPGAMSGNTVTSYVNYAARGMVGETVGWAAFIWFLVYLCMYKGVGVTGRAVYVTMGLPIIMMIILIGRSLSLPNAIDGVKLYFAEWHSDKLAGGDIWQAAVGQIFFSIGVGFGYFTSYASYNTKYANAVQDAFIIAFSNSLFEVLAGFAVFGVIGFLGYEPNQGVKLGTFTVGFLTYPLALSEMPGANVWAVLFFLTLALLGLSSAFALVESIVTMICDSSWGQRTSRTWISTGVILVSFCLSLIYCTEFGFYLLDAVDTWTNNLALIFVVWCEAVAVTSLYRYVDVTGQVGVAAYAIYNAGYVLAMVLGVAVAQSVTAEAGAGTGFGIYIVGACLSVALSNTPDSLAPSFWGKNSFLNKFWWLGFYSANQLCRDLNNVVAVGKNWSIHVVWGPILRYVSAPIMAVIFSFAYPAFYKVRNDPLHIFAFAVSHVVMIIIALGFIVPRAFDIFVPADKLHIGKPFYAPQVVVLGVLNGQQAAEAEANSQDTDEDRSRAVKGEKYGN</sequence>
<dbReference type="PRINTS" id="PR00176">
    <property type="entry name" value="NANEUSMPORT"/>
</dbReference>
<feature type="transmembrane region" description="Helical" evidence="9">
    <location>
        <begin position="441"/>
        <end position="457"/>
    </location>
</feature>
<evidence type="ECO:0000256" key="8">
    <source>
        <dbReference type="SAM" id="MobiDB-lite"/>
    </source>
</evidence>
<dbReference type="GO" id="GO:0016020">
    <property type="term" value="C:membrane"/>
    <property type="evidence" value="ECO:0007669"/>
    <property type="project" value="UniProtKB-SubCell"/>
</dbReference>
<dbReference type="SMART" id="SM00382">
    <property type="entry name" value="AAA"/>
    <property type="match status" value="2"/>
</dbReference>
<feature type="region of interest" description="Disordered" evidence="8">
    <location>
        <begin position="1429"/>
        <end position="1452"/>
    </location>
</feature>
<evidence type="ECO:0000256" key="4">
    <source>
        <dbReference type="ARBA" id="ARBA00022741"/>
    </source>
</evidence>
<dbReference type="Gene3D" id="3.40.50.300">
    <property type="entry name" value="P-loop containing nucleotide triphosphate hydrolases"/>
    <property type="match status" value="2"/>
</dbReference>
<dbReference type="GO" id="GO:0005524">
    <property type="term" value="F:ATP binding"/>
    <property type="evidence" value="ECO:0007669"/>
    <property type="project" value="UniProtKB-KW"/>
</dbReference>
<dbReference type="PROSITE" id="PS50893">
    <property type="entry name" value="ABC_TRANSPORTER_2"/>
    <property type="match status" value="2"/>
</dbReference>
<keyword evidence="2" id="KW-0813">Transport</keyword>
<feature type="transmembrane region" description="Helical" evidence="9">
    <location>
        <begin position="1371"/>
        <end position="1392"/>
    </location>
</feature>
<dbReference type="Proteomes" id="UP000076881">
    <property type="component" value="Unassembled WGS sequence"/>
</dbReference>